<feature type="domain" description="Xylose isomerase-like TIM barrel" evidence="4">
    <location>
        <begin position="100"/>
        <end position="285"/>
    </location>
</feature>
<dbReference type="PANTHER" id="PTHR30268:SF0">
    <property type="entry name" value="L-RHAMNOSE ISOMERASE"/>
    <property type="match status" value="1"/>
</dbReference>
<keyword evidence="3 5" id="KW-0413">Isomerase</keyword>
<dbReference type="GO" id="GO:0046872">
    <property type="term" value="F:metal ion binding"/>
    <property type="evidence" value="ECO:0007669"/>
    <property type="project" value="UniProtKB-KW"/>
</dbReference>
<dbReference type="RefSeq" id="WP_120334989.1">
    <property type="nucleotide sequence ID" value="NZ_MCAQ01000025.1"/>
</dbReference>
<evidence type="ECO:0000313" key="5">
    <source>
        <dbReference type="EMBL" id="RKF33981.1"/>
    </source>
</evidence>
<protein>
    <submittedName>
        <fullName evidence="5">Sugar isomerase</fullName>
    </submittedName>
</protein>
<proteinExistence type="predicted"/>
<evidence type="ECO:0000256" key="3">
    <source>
        <dbReference type="ARBA" id="ARBA00023235"/>
    </source>
</evidence>
<dbReference type="InterPro" id="IPR050337">
    <property type="entry name" value="L-rhamnose_isomerase"/>
</dbReference>
<name>A0A420FM03_9SPHI</name>
<evidence type="ECO:0000256" key="1">
    <source>
        <dbReference type="ARBA" id="ARBA00022723"/>
    </source>
</evidence>
<evidence type="ECO:0000259" key="4">
    <source>
        <dbReference type="Pfam" id="PF01261"/>
    </source>
</evidence>
<dbReference type="PANTHER" id="PTHR30268">
    <property type="entry name" value="L-RHAMNOSE ISOMERASE"/>
    <property type="match status" value="1"/>
</dbReference>
<evidence type="ECO:0000313" key="6">
    <source>
        <dbReference type="Proteomes" id="UP000286402"/>
    </source>
</evidence>
<evidence type="ECO:0000256" key="2">
    <source>
        <dbReference type="ARBA" id="ARBA00023211"/>
    </source>
</evidence>
<dbReference type="AlphaFoldDB" id="A0A420FM03"/>
<dbReference type="SUPFAM" id="SSF51658">
    <property type="entry name" value="Xylose isomerase-like"/>
    <property type="match status" value="1"/>
</dbReference>
<dbReference type="InterPro" id="IPR013022">
    <property type="entry name" value="Xyl_isomerase-like_TIM-brl"/>
</dbReference>
<dbReference type="Gene3D" id="3.20.20.150">
    <property type="entry name" value="Divalent-metal-dependent TIM barrel enzymes"/>
    <property type="match status" value="1"/>
</dbReference>
<dbReference type="GO" id="GO:0016853">
    <property type="term" value="F:isomerase activity"/>
    <property type="evidence" value="ECO:0007669"/>
    <property type="project" value="UniProtKB-KW"/>
</dbReference>
<keyword evidence="6" id="KW-1185">Reference proteome</keyword>
<keyword evidence="1" id="KW-0479">Metal-binding</keyword>
<dbReference type="InterPro" id="IPR036237">
    <property type="entry name" value="Xyl_isomerase-like_sf"/>
</dbReference>
<reference evidence="5 6" key="1">
    <citation type="submission" date="2016-07" db="EMBL/GenBank/DDBJ databases">
        <title>Genome analysis of Sphingobacterium siyangense T12B17.</title>
        <authorList>
            <person name="Xu D."/>
            <person name="Su Y."/>
            <person name="Zheng S."/>
        </authorList>
    </citation>
    <scope>NUCLEOTIDE SEQUENCE [LARGE SCALE GENOMIC DNA]</scope>
    <source>
        <strain evidence="5 6">T12B17</strain>
    </source>
</reference>
<dbReference type="Pfam" id="PF01261">
    <property type="entry name" value="AP_endonuc_2"/>
    <property type="match status" value="1"/>
</dbReference>
<gene>
    <name evidence="5" type="ORF">BCY89_09995</name>
</gene>
<sequence>MILDKCAIAAHNDQLQARHQRAFDFVSHEIVQTEEILEKLQQFQIAIPSWALGTGGTRFGRFSGAGEPATLEQKIADVGLLHALNGSSDAISLHIPWDIPKDAEALKQYAATFGIHFDAMNSNTFQDQVGQEHSYKFGSLHHVDPRVRQQAIDHNIEVIDFGKQLGSTCLSVWLADGSSFPGQLNFRQAFENTLASLQEIYAHLPVDWSLFIEYKAFEPYFYSTTIGDWGQSLLLANKLGPQAFTLVDLGHHLPNTNIEQIVSLLLMEGKLGGFHFNDSKYGDDDLTAGCMKPYQLFLIFSELIDGMDARGMAHESALGWMIDASHNLKDPLVDLLQSVEAIKIAYAQALLIDRKSLREAQAQNDVVAAQEILQQAFRTDVRPLLAEARRRIGAALDPIRLFREQALRDRLVEERGKNSVATGL</sequence>
<accession>A0A420FM03</accession>
<dbReference type="Proteomes" id="UP000286402">
    <property type="component" value="Unassembled WGS sequence"/>
</dbReference>
<dbReference type="EMBL" id="MCAQ01000025">
    <property type="protein sequence ID" value="RKF33981.1"/>
    <property type="molecule type" value="Genomic_DNA"/>
</dbReference>
<comment type="caution">
    <text evidence="5">The sequence shown here is derived from an EMBL/GenBank/DDBJ whole genome shotgun (WGS) entry which is preliminary data.</text>
</comment>
<keyword evidence="2" id="KW-0464">Manganese</keyword>
<organism evidence="5 6">
    <name type="scientific">Sphingobacterium siyangense</name>
    <dbReference type="NCBI Taxonomy" id="459529"/>
    <lineage>
        <taxon>Bacteria</taxon>
        <taxon>Pseudomonadati</taxon>
        <taxon>Bacteroidota</taxon>
        <taxon>Sphingobacteriia</taxon>
        <taxon>Sphingobacteriales</taxon>
        <taxon>Sphingobacteriaceae</taxon>
        <taxon>Sphingobacterium</taxon>
    </lineage>
</organism>